<dbReference type="OrthoDB" id="5024156at2"/>
<protein>
    <recommendedName>
        <fullName evidence="9">Cytochrome c oxidase assembly protein</fullName>
    </recommendedName>
</protein>
<evidence type="ECO:0008006" key="9">
    <source>
        <dbReference type="Google" id="ProtNLM"/>
    </source>
</evidence>
<keyword evidence="3 6" id="KW-0812">Transmembrane</keyword>
<feature type="transmembrane region" description="Helical" evidence="6">
    <location>
        <begin position="124"/>
        <end position="144"/>
    </location>
</feature>
<evidence type="ECO:0000256" key="5">
    <source>
        <dbReference type="ARBA" id="ARBA00023136"/>
    </source>
</evidence>
<proteinExistence type="predicted"/>
<dbReference type="RefSeq" id="WP_068669013.1">
    <property type="nucleotide sequence ID" value="NZ_LYPB01000087.1"/>
</dbReference>
<feature type="transmembrane region" description="Helical" evidence="6">
    <location>
        <begin position="16"/>
        <end position="36"/>
    </location>
</feature>
<keyword evidence="5 6" id="KW-0472">Membrane</keyword>
<evidence type="ECO:0000256" key="3">
    <source>
        <dbReference type="ARBA" id="ARBA00022692"/>
    </source>
</evidence>
<keyword evidence="4 6" id="KW-1133">Transmembrane helix</keyword>
<dbReference type="STRING" id="1850517.A8708_05060"/>
<dbReference type="InterPro" id="IPR019108">
    <property type="entry name" value="Caa3_assmbl_CtaG-rel"/>
</dbReference>
<evidence type="ECO:0000256" key="1">
    <source>
        <dbReference type="ARBA" id="ARBA00004651"/>
    </source>
</evidence>
<evidence type="ECO:0000256" key="2">
    <source>
        <dbReference type="ARBA" id="ARBA00022475"/>
    </source>
</evidence>
<keyword evidence="2" id="KW-1003">Cell membrane</keyword>
<keyword evidence="8" id="KW-1185">Reference proteome</keyword>
<sequence>MSNEHHVHGMDGNPDFILLLLGLGALLLYLYAVVKSNRMYRKWPFARAIYWFLGLLCALLSVAGPLARFAHINFTAHMFDHLLLGMLAPLFIALASPVTLLLRTLPLQSSRRCARILRSLPFRILSDPFASSTLNIGGLCILYTTNLYANMHHSYMLFLAVHLHVFLAGYLFTTSMIYIDKPSHRTSYAYRSIAFILSMAAHGILSKTLYANALDSIFSSVQVANGTMLMYYGGDAIEILILVIFFSQWFKSIHPRHTVIPIQKELYPSKK</sequence>
<dbReference type="AlphaFoldDB" id="A0A198A1H5"/>
<gene>
    <name evidence="7" type="ORF">A8708_05060</name>
</gene>
<dbReference type="Proteomes" id="UP000078454">
    <property type="component" value="Unassembled WGS sequence"/>
</dbReference>
<comment type="caution">
    <text evidence="7">The sequence shown here is derived from an EMBL/GenBank/DDBJ whole genome shotgun (WGS) entry which is preliminary data.</text>
</comment>
<feature type="transmembrane region" description="Helical" evidence="6">
    <location>
        <begin position="82"/>
        <end position="103"/>
    </location>
</feature>
<dbReference type="GO" id="GO:0005886">
    <property type="term" value="C:plasma membrane"/>
    <property type="evidence" value="ECO:0007669"/>
    <property type="project" value="UniProtKB-SubCell"/>
</dbReference>
<accession>A0A198A1H5</accession>
<name>A0A198A1H5_9BACL</name>
<feature type="transmembrane region" description="Helical" evidence="6">
    <location>
        <begin position="188"/>
        <end position="209"/>
    </location>
</feature>
<evidence type="ECO:0000313" key="8">
    <source>
        <dbReference type="Proteomes" id="UP000078454"/>
    </source>
</evidence>
<feature type="transmembrane region" description="Helical" evidence="6">
    <location>
        <begin position="48"/>
        <end position="70"/>
    </location>
</feature>
<reference evidence="7 8" key="1">
    <citation type="submission" date="2016-05" db="EMBL/GenBank/DDBJ databases">
        <title>Paenibacillus sp. 1ZS3-15 nov., isolated from the rhizosphere soil.</title>
        <authorList>
            <person name="Zhang X.X."/>
            <person name="Zhang J."/>
        </authorList>
    </citation>
    <scope>NUCLEOTIDE SEQUENCE [LARGE SCALE GENOMIC DNA]</scope>
    <source>
        <strain evidence="7 8">1ZS3-15</strain>
    </source>
</reference>
<evidence type="ECO:0000256" key="4">
    <source>
        <dbReference type="ARBA" id="ARBA00022989"/>
    </source>
</evidence>
<dbReference type="EMBL" id="LYPB01000087">
    <property type="protein sequence ID" value="OAS14871.1"/>
    <property type="molecule type" value="Genomic_DNA"/>
</dbReference>
<feature type="transmembrane region" description="Helical" evidence="6">
    <location>
        <begin position="229"/>
        <end position="250"/>
    </location>
</feature>
<dbReference type="Pfam" id="PF09678">
    <property type="entry name" value="Caa3_CtaG"/>
    <property type="match status" value="1"/>
</dbReference>
<evidence type="ECO:0000256" key="6">
    <source>
        <dbReference type="SAM" id="Phobius"/>
    </source>
</evidence>
<organism evidence="7 8">
    <name type="scientific">Paenibacillus oryzisoli</name>
    <dbReference type="NCBI Taxonomy" id="1850517"/>
    <lineage>
        <taxon>Bacteria</taxon>
        <taxon>Bacillati</taxon>
        <taxon>Bacillota</taxon>
        <taxon>Bacilli</taxon>
        <taxon>Bacillales</taxon>
        <taxon>Paenibacillaceae</taxon>
        <taxon>Paenibacillus</taxon>
    </lineage>
</organism>
<comment type="subcellular location">
    <subcellularLocation>
        <location evidence="1">Cell membrane</location>
        <topology evidence="1">Multi-pass membrane protein</topology>
    </subcellularLocation>
</comment>
<evidence type="ECO:0000313" key="7">
    <source>
        <dbReference type="EMBL" id="OAS14871.1"/>
    </source>
</evidence>
<feature type="transmembrane region" description="Helical" evidence="6">
    <location>
        <begin position="156"/>
        <end position="179"/>
    </location>
</feature>